<evidence type="ECO:0000313" key="2">
    <source>
        <dbReference type="Proteomes" id="UP000242814"/>
    </source>
</evidence>
<organism evidence="1 2">
    <name type="scientific">Paracoccidioides brasiliensis</name>
    <dbReference type="NCBI Taxonomy" id="121759"/>
    <lineage>
        <taxon>Eukaryota</taxon>
        <taxon>Fungi</taxon>
        <taxon>Dikarya</taxon>
        <taxon>Ascomycota</taxon>
        <taxon>Pezizomycotina</taxon>
        <taxon>Eurotiomycetes</taxon>
        <taxon>Eurotiomycetidae</taxon>
        <taxon>Onygenales</taxon>
        <taxon>Ajellomycetaceae</taxon>
        <taxon>Paracoccidioides</taxon>
    </lineage>
</organism>
<comment type="caution">
    <text evidence="1">The sequence shown here is derived from an EMBL/GenBank/DDBJ whole genome shotgun (WGS) entry which is preliminary data.</text>
</comment>
<name>A0A1D2JBZ5_PARBR</name>
<proteinExistence type="predicted"/>
<dbReference type="VEuPathDB" id="FungiDB:PADG_11298"/>
<sequence length="59" mass="6760">MCHTVYHETRPILNSAQKSLLGNRRGTKSELNMYVRLESRLPFALAAEKQFGATERQPL</sequence>
<dbReference type="AlphaFoldDB" id="A0A1D2JBZ5"/>
<dbReference type="Proteomes" id="UP000242814">
    <property type="component" value="Unassembled WGS sequence"/>
</dbReference>
<reference evidence="1 2" key="1">
    <citation type="submission" date="2016-06" db="EMBL/GenBank/DDBJ databases">
        <authorList>
            <person name="Kjaerup R.B."/>
            <person name="Dalgaard T.S."/>
            <person name="Juul-Madsen H.R."/>
        </authorList>
    </citation>
    <scope>NUCLEOTIDE SEQUENCE [LARGE SCALE GENOMIC DNA]</scope>
    <source>
        <strain evidence="1 2">Pb300</strain>
    </source>
</reference>
<gene>
    <name evidence="1" type="ORF">ACO22_04830</name>
</gene>
<accession>A0A1D2JBZ5</accession>
<dbReference type="VEuPathDB" id="FungiDB:PABG_11692"/>
<dbReference type="EMBL" id="LZYO01000202">
    <property type="protein sequence ID" value="ODH26077.1"/>
    <property type="molecule type" value="Genomic_DNA"/>
</dbReference>
<evidence type="ECO:0000313" key="1">
    <source>
        <dbReference type="EMBL" id="ODH26077.1"/>
    </source>
</evidence>
<protein>
    <submittedName>
        <fullName evidence="1">Uncharacterized protein</fullName>
    </submittedName>
</protein>